<dbReference type="SFLD" id="SFLDG01014">
    <property type="entry name" value="Terpene_Cyclase_Like_1_N-term"/>
    <property type="match status" value="1"/>
</dbReference>
<dbReference type="FunFam" id="1.10.600.10:FF:000005">
    <property type="entry name" value="Ent-kaur-16-ene synthase, chloroplastic"/>
    <property type="match status" value="1"/>
</dbReference>
<comment type="cofactor">
    <cofactor evidence="1">
        <name>Mg(2+)</name>
        <dbReference type="ChEBI" id="CHEBI:18420"/>
    </cofactor>
</comment>
<protein>
    <submittedName>
        <fullName evidence="10">Terpene synthase 5</fullName>
    </submittedName>
</protein>
<dbReference type="InterPro" id="IPR005630">
    <property type="entry name" value="Terpene_synthase_metal-bd"/>
</dbReference>
<evidence type="ECO:0000256" key="6">
    <source>
        <dbReference type="ARBA" id="ARBA00022842"/>
    </source>
</evidence>
<keyword evidence="4" id="KW-0150">Chloroplast</keyword>
<dbReference type="Gene3D" id="1.50.10.130">
    <property type="entry name" value="Terpene synthase, N-terminal domain"/>
    <property type="match status" value="1"/>
</dbReference>
<dbReference type="InterPro" id="IPR008930">
    <property type="entry name" value="Terpenoid_cyclase/PrenylTrfase"/>
</dbReference>
<sequence length="796" mass="91118">MIHTLPHGGQAHFISHKTQPYYSSRPRFSSAASLDTRVRRTSPSNSSVLDFNETKERITKLFHNVDYSISSYDTAWVAMVPDPHSSQAPLFPECINWLLDNQFHDGSWSLPHHNSLLLKDVLSSTLACVLALKRWGIGGRQIDKGVRFIEMNFGSASDNCQHTPIGFDIIFPGMLENARDLDLNLRLEPRIVTDMQRKRDMQLTRLHESDLKGDQAYLAYVSEGMQKLQNWDLAMKFQRKNGSLFNSPSATAAAVMHVQNPASLNYLHSVVDKFGHAVPAVYPLDLYARLCLVDNLERLGICRHFTNEIEIVMEDTYRCWLQDDEDIFAEISTCALAFRLLRKHGYVVSPDPLTKIIEEEDVSNSSGNGYWNDIHAVMEVHRASEVVIHENESDLKNQNTISKHLLRHHLFNGSDVKPFPNPIYKQVDYALKFPTPLILQRVENKTLIQNYDVDSTRLLKTSYRSSNFCNEDLLRLAVKDFNDCQLLHRKELKELERWSADNRLHELKFARQKAIYCSFSAAATIFIPEWYEARMSLAKNSVLATVVDDFFDVGGSMEELKKLIEFVEKWDIDITKESCSEPLKIIFSALHSTISEIGEQAVKWQGRNVTSHIIEIWLDLLNSMLRESEWTTDVHMPTLDEYMEAAYVSFAMGPIIIPALYFVGPKLSDEIVRDPEIRSLHKLVSICGRLLNDMQGFEREKKAGKPNAVSIRISQNGDGITESAAFEEVKMELEDARRELLRLVVQKDGSVVPRACKDAFWSVSRMLHHFYFNNDGYTSEVEMVELVNSIIHEPLK</sequence>
<evidence type="ECO:0000313" key="10">
    <source>
        <dbReference type="EMBL" id="QIA61390.1"/>
    </source>
</evidence>
<dbReference type="CDD" id="cd00684">
    <property type="entry name" value="Terpene_cyclase_plant_C1"/>
    <property type="match status" value="1"/>
</dbReference>
<dbReference type="FunFam" id="1.50.10.160:FF:000002">
    <property type="entry name" value="cis-abienol synthase, chloroplastic"/>
    <property type="match status" value="1"/>
</dbReference>
<keyword evidence="7" id="KW-0456">Lyase</keyword>
<dbReference type="EMBL" id="MK922250">
    <property type="protein sequence ID" value="QIA61390.1"/>
    <property type="molecule type" value="mRNA"/>
</dbReference>
<dbReference type="GO" id="GO:0010333">
    <property type="term" value="F:terpene synthase activity"/>
    <property type="evidence" value="ECO:0007669"/>
    <property type="project" value="InterPro"/>
</dbReference>
<dbReference type="Gene3D" id="1.50.10.160">
    <property type="match status" value="1"/>
</dbReference>
<dbReference type="Pfam" id="PF01397">
    <property type="entry name" value="Terpene_synth"/>
    <property type="match status" value="1"/>
</dbReference>
<keyword evidence="6" id="KW-0460">Magnesium</keyword>
<reference evidence="10" key="1">
    <citation type="submission" date="2019-05" db="EMBL/GenBank/DDBJ databases">
        <authorList>
            <person name="Bhat W.W."/>
            <person name="Hamberger B."/>
            <person name="Lau K."/>
            <person name="Buell R.C."/>
            <person name="Hamberger B."/>
        </authorList>
    </citation>
    <scope>NUCLEOTIDE SEQUENCE</scope>
</reference>
<comment type="subcellular location">
    <subcellularLocation>
        <location evidence="2">Plastid</location>
        <location evidence="2">Chloroplast</location>
    </subcellularLocation>
</comment>
<dbReference type="GO" id="GO:0009507">
    <property type="term" value="C:chloroplast"/>
    <property type="evidence" value="ECO:0007669"/>
    <property type="project" value="UniProtKB-SubCell"/>
</dbReference>
<dbReference type="Pfam" id="PF03936">
    <property type="entry name" value="Terpene_synth_C"/>
    <property type="match status" value="1"/>
</dbReference>
<dbReference type="SMR" id="A0A6M3EV86"/>
<dbReference type="GO" id="GO:0000287">
    <property type="term" value="F:magnesium ion binding"/>
    <property type="evidence" value="ECO:0007669"/>
    <property type="project" value="InterPro"/>
</dbReference>
<dbReference type="Gene3D" id="1.10.600.10">
    <property type="entry name" value="Farnesyl Diphosphate Synthase"/>
    <property type="match status" value="1"/>
</dbReference>
<organism evidence="10">
    <name type="scientific">Chiococca alba</name>
    <name type="common">West Indian milkberry</name>
    <name type="synonym">Lonicera alba</name>
    <dbReference type="NCBI Taxonomy" id="28527"/>
    <lineage>
        <taxon>Eukaryota</taxon>
        <taxon>Viridiplantae</taxon>
        <taxon>Streptophyta</taxon>
        <taxon>Embryophyta</taxon>
        <taxon>Tracheophyta</taxon>
        <taxon>Spermatophyta</taxon>
        <taxon>Magnoliopsida</taxon>
        <taxon>eudicotyledons</taxon>
        <taxon>Gunneridae</taxon>
        <taxon>Pentapetalae</taxon>
        <taxon>asterids</taxon>
        <taxon>lamiids</taxon>
        <taxon>Gentianales</taxon>
        <taxon>Rubiaceae</taxon>
        <taxon>Cinchonoideae</taxon>
        <taxon>Chiococceae</taxon>
        <taxon>Chiococca</taxon>
    </lineage>
</organism>
<evidence type="ECO:0000259" key="8">
    <source>
        <dbReference type="Pfam" id="PF01397"/>
    </source>
</evidence>
<proteinExistence type="evidence at transcript level"/>
<dbReference type="InterPro" id="IPR044814">
    <property type="entry name" value="Terpene_cyclase_plant_C1"/>
</dbReference>
<dbReference type="InterPro" id="IPR036965">
    <property type="entry name" value="Terpene_synth_N_sf"/>
</dbReference>
<name>A0A6M3EV86_CHIAL</name>
<evidence type="ECO:0000256" key="3">
    <source>
        <dbReference type="ARBA" id="ARBA00006333"/>
    </source>
</evidence>
<dbReference type="InterPro" id="IPR050148">
    <property type="entry name" value="Terpene_synthase-like"/>
</dbReference>
<accession>A0A6M3EV86</accession>
<evidence type="ECO:0000256" key="5">
    <source>
        <dbReference type="ARBA" id="ARBA00022723"/>
    </source>
</evidence>
<evidence type="ECO:0000259" key="9">
    <source>
        <dbReference type="Pfam" id="PF03936"/>
    </source>
</evidence>
<evidence type="ECO:0000256" key="1">
    <source>
        <dbReference type="ARBA" id="ARBA00001946"/>
    </source>
</evidence>
<evidence type="ECO:0000256" key="2">
    <source>
        <dbReference type="ARBA" id="ARBA00004229"/>
    </source>
</evidence>
<feature type="domain" description="Terpene synthase metal-binding" evidence="9">
    <location>
        <begin position="503"/>
        <end position="739"/>
    </location>
</feature>
<dbReference type="GO" id="GO:0009686">
    <property type="term" value="P:gibberellin biosynthetic process"/>
    <property type="evidence" value="ECO:0007669"/>
    <property type="project" value="TreeGrafter"/>
</dbReference>
<dbReference type="SUPFAM" id="SSF48576">
    <property type="entry name" value="Terpenoid synthases"/>
    <property type="match status" value="1"/>
</dbReference>
<feature type="domain" description="Terpene synthase N-terminal" evidence="8">
    <location>
        <begin position="231"/>
        <end position="431"/>
    </location>
</feature>
<dbReference type="InterPro" id="IPR001906">
    <property type="entry name" value="Terpene_synth_N"/>
</dbReference>
<evidence type="ECO:0000256" key="7">
    <source>
        <dbReference type="ARBA" id="ARBA00023239"/>
    </source>
</evidence>
<comment type="similarity">
    <text evidence="3">Belongs to the terpene synthase family.</text>
</comment>
<dbReference type="InterPro" id="IPR008949">
    <property type="entry name" value="Isoprenoid_synthase_dom_sf"/>
</dbReference>
<keyword evidence="4" id="KW-0934">Plastid</keyword>
<dbReference type="PANTHER" id="PTHR31739:SF3">
    <property type="entry name" value="ENT-KAUR-16-ENE SYNTHASE, CHLOROPLASTIC"/>
    <property type="match status" value="1"/>
</dbReference>
<evidence type="ECO:0000256" key="4">
    <source>
        <dbReference type="ARBA" id="ARBA00022528"/>
    </source>
</evidence>
<keyword evidence="5" id="KW-0479">Metal-binding</keyword>
<dbReference type="SUPFAM" id="SSF48239">
    <property type="entry name" value="Terpenoid cyclases/Protein prenyltransferases"/>
    <property type="match status" value="2"/>
</dbReference>
<dbReference type="AlphaFoldDB" id="A0A6M3EV86"/>
<dbReference type="PANTHER" id="PTHR31739">
    <property type="entry name" value="ENT-COPALYL DIPHOSPHATE SYNTHASE, CHLOROPLASTIC"/>
    <property type="match status" value="1"/>
</dbReference>
<dbReference type="FunFam" id="1.50.10.130:FF:000002">
    <property type="entry name" value="Ent-copalyl diphosphate synthase, chloroplastic"/>
    <property type="match status" value="1"/>
</dbReference>